<dbReference type="RefSeq" id="WP_264789941.1">
    <property type="nucleotide sequence ID" value="NZ_AP026867.1"/>
</dbReference>
<name>A0A915YKG2_9BACT</name>
<evidence type="ECO:0008006" key="3">
    <source>
        <dbReference type="Google" id="ProtNLM"/>
    </source>
</evidence>
<dbReference type="EMBL" id="AP026867">
    <property type="protein sequence ID" value="BDS14730.1"/>
    <property type="molecule type" value="Genomic_DNA"/>
</dbReference>
<protein>
    <recommendedName>
        <fullName evidence="3">SRPBCC family protein</fullName>
    </recommendedName>
</protein>
<evidence type="ECO:0000313" key="1">
    <source>
        <dbReference type="EMBL" id="BDS14730.1"/>
    </source>
</evidence>
<sequence length="158" mass="18178">MKVLNIHKRIIQQPIAPIAALLKTLASPNDQIWPTEQWPRMKLNNGLNVDSTGGHGPIHYRVQTYLPNQLVEFKFIAPKAFKGTHKFELIELAPNQTIIQHSLDMKVTGIGILTWSIGIRWLHDALIEDAFDKVENQFLETPKKTSWNLWVRLLRKAL</sequence>
<dbReference type="KEGG" id="aup:AsAng_0055120"/>
<organism evidence="1 2">
    <name type="scientific">Aureispira anguillae</name>
    <dbReference type="NCBI Taxonomy" id="2864201"/>
    <lineage>
        <taxon>Bacteria</taxon>
        <taxon>Pseudomonadati</taxon>
        <taxon>Bacteroidota</taxon>
        <taxon>Saprospiria</taxon>
        <taxon>Saprospirales</taxon>
        <taxon>Saprospiraceae</taxon>
        <taxon>Aureispira</taxon>
    </lineage>
</organism>
<keyword evidence="2" id="KW-1185">Reference proteome</keyword>
<evidence type="ECO:0000313" key="2">
    <source>
        <dbReference type="Proteomes" id="UP001060919"/>
    </source>
</evidence>
<gene>
    <name evidence="1" type="ORF">AsAng_0055120</name>
</gene>
<proteinExistence type="predicted"/>
<dbReference type="Proteomes" id="UP001060919">
    <property type="component" value="Chromosome"/>
</dbReference>
<accession>A0A915YKG2</accession>
<reference evidence="1" key="1">
    <citation type="submission" date="2022-09" db="EMBL/GenBank/DDBJ databases">
        <title>Aureispira anguillicida sp. nov., isolated from Leptocephalus of Japanese eel Anguilla japonica.</title>
        <authorList>
            <person name="Yuasa K."/>
            <person name="Mekata T."/>
            <person name="Ikunari K."/>
        </authorList>
    </citation>
    <scope>NUCLEOTIDE SEQUENCE</scope>
    <source>
        <strain evidence="1">EL160426</strain>
    </source>
</reference>
<dbReference type="AlphaFoldDB" id="A0A915YKG2"/>